<dbReference type="EMBL" id="LXQD01000339">
    <property type="protein sequence ID" value="RCJ19536.1"/>
    <property type="molecule type" value="Genomic_DNA"/>
</dbReference>
<dbReference type="InterPro" id="IPR037401">
    <property type="entry name" value="SnoaL-like"/>
</dbReference>
<accession>A0A367Q5W6</accession>
<evidence type="ECO:0000313" key="3">
    <source>
        <dbReference type="Proteomes" id="UP000252107"/>
    </source>
</evidence>
<organism evidence="2 3">
    <name type="scientific">Nostoc minutum NIES-26</name>
    <dbReference type="NCBI Taxonomy" id="1844469"/>
    <lineage>
        <taxon>Bacteria</taxon>
        <taxon>Bacillati</taxon>
        <taxon>Cyanobacteriota</taxon>
        <taxon>Cyanophyceae</taxon>
        <taxon>Nostocales</taxon>
        <taxon>Nostocaceae</taxon>
        <taxon>Nostoc</taxon>
    </lineage>
</organism>
<dbReference type="AlphaFoldDB" id="A0A367Q5W6"/>
<proteinExistence type="predicted"/>
<dbReference type="SUPFAM" id="SSF54427">
    <property type="entry name" value="NTF2-like"/>
    <property type="match status" value="1"/>
</dbReference>
<protein>
    <recommendedName>
        <fullName evidence="1">SnoaL-like domain-containing protein</fullName>
    </recommendedName>
</protein>
<dbReference type="Gene3D" id="3.10.450.50">
    <property type="match status" value="1"/>
</dbReference>
<dbReference type="Proteomes" id="UP000252107">
    <property type="component" value="Unassembled WGS sequence"/>
</dbReference>
<dbReference type="Pfam" id="PF12680">
    <property type="entry name" value="SnoaL_2"/>
    <property type="match status" value="1"/>
</dbReference>
<name>A0A367Q5W6_9NOSO</name>
<reference evidence="2" key="1">
    <citation type="submission" date="2016-04" db="EMBL/GenBank/DDBJ databases">
        <authorList>
            <person name="Tabuchi Yagui T.R."/>
        </authorList>
    </citation>
    <scope>NUCLEOTIDE SEQUENCE [LARGE SCALE GENOMIC DNA]</scope>
    <source>
        <strain evidence="2">NIES-26</strain>
    </source>
</reference>
<comment type="caution">
    <text evidence="2">The sequence shown here is derived from an EMBL/GenBank/DDBJ whole genome shotgun (WGS) entry which is preliminary data.</text>
</comment>
<evidence type="ECO:0000313" key="2">
    <source>
        <dbReference type="EMBL" id="RCJ19536.1"/>
    </source>
</evidence>
<evidence type="ECO:0000259" key="1">
    <source>
        <dbReference type="Pfam" id="PF12680"/>
    </source>
</evidence>
<keyword evidence="3" id="KW-1185">Reference proteome</keyword>
<dbReference type="InterPro" id="IPR032710">
    <property type="entry name" value="NTF2-like_dom_sf"/>
</dbReference>
<feature type="domain" description="SnoaL-like" evidence="1">
    <location>
        <begin position="8"/>
        <end position="107"/>
    </location>
</feature>
<sequence>MNTREVIDKYYESANAGDWDTWLTLFDDNVVVDEQLAGHIEGIEIMRGAIGGIERGYSKFQNNPQHVVIDGNEASVVSHISAANATGVPIEANVANYFRLENGKISYMANFHDTRPFDPFVNQRLN</sequence>
<gene>
    <name evidence="2" type="ORF">A6770_05160</name>
</gene>